<organism evidence="12 13">
    <name type="scientific">Prymnesium parvum</name>
    <name type="common">Toxic golden alga</name>
    <dbReference type="NCBI Taxonomy" id="97485"/>
    <lineage>
        <taxon>Eukaryota</taxon>
        <taxon>Haptista</taxon>
        <taxon>Haptophyta</taxon>
        <taxon>Prymnesiophyceae</taxon>
        <taxon>Prymnesiales</taxon>
        <taxon>Prymnesiaceae</taxon>
        <taxon>Prymnesium</taxon>
    </lineage>
</organism>
<keyword evidence="6 7" id="KW-0067">ATP-binding</keyword>
<dbReference type="CDD" id="cd05123">
    <property type="entry name" value="STKc_AGC"/>
    <property type="match status" value="1"/>
</dbReference>
<accession>A0AB34J7Y6</accession>
<evidence type="ECO:0000256" key="3">
    <source>
        <dbReference type="ARBA" id="ARBA00022679"/>
    </source>
</evidence>
<keyword evidence="2" id="KW-0597">Phosphoprotein</keyword>
<dbReference type="Pfam" id="PF00433">
    <property type="entry name" value="Pkinase_C"/>
    <property type="match status" value="1"/>
</dbReference>
<keyword evidence="5" id="KW-0418">Kinase</keyword>
<feature type="domain" description="AGC-kinase C-terminal" evidence="11">
    <location>
        <begin position="312"/>
        <end position="380"/>
    </location>
</feature>
<dbReference type="InterPro" id="IPR017892">
    <property type="entry name" value="Pkinase_C"/>
</dbReference>
<proteinExistence type="inferred from homology"/>
<feature type="compositionally biased region" description="Basic and acidic residues" evidence="9">
    <location>
        <begin position="1"/>
        <end position="20"/>
    </location>
</feature>
<dbReference type="PANTHER" id="PTHR24351">
    <property type="entry name" value="RIBOSOMAL PROTEIN S6 KINASE"/>
    <property type="match status" value="1"/>
</dbReference>
<dbReference type="EMBL" id="JBGBPQ010000012">
    <property type="protein sequence ID" value="KAL1514427.1"/>
    <property type="molecule type" value="Genomic_DNA"/>
</dbReference>
<dbReference type="PROSITE" id="PS00108">
    <property type="entry name" value="PROTEIN_KINASE_ST"/>
    <property type="match status" value="1"/>
</dbReference>
<comment type="similarity">
    <text evidence="8">Belongs to the protein kinase superfamily.</text>
</comment>
<dbReference type="FunFam" id="3.30.200.20:FF:000537">
    <property type="entry name" value="Non-specific serine/threonine protein kinase"/>
    <property type="match status" value="1"/>
</dbReference>
<gene>
    <name evidence="12" type="ORF">AB1Y20_003527</name>
</gene>
<evidence type="ECO:0000256" key="4">
    <source>
        <dbReference type="ARBA" id="ARBA00022741"/>
    </source>
</evidence>
<evidence type="ECO:0000256" key="5">
    <source>
        <dbReference type="ARBA" id="ARBA00022777"/>
    </source>
</evidence>
<dbReference type="GO" id="GO:0005524">
    <property type="term" value="F:ATP binding"/>
    <property type="evidence" value="ECO:0007669"/>
    <property type="project" value="UniProtKB-UniRule"/>
</dbReference>
<dbReference type="Gene3D" id="1.10.510.10">
    <property type="entry name" value="Transferase(Phosphotransferase) domain 1"/>
    <property type="match status" value="1"/>
</dbReference>
<dbReference type="SMART" id="SM00220">
    <property type="entry name" value="S_TKc"/>
    <property type="match status" value="1"/>
</dbReference>
<sequence>MFGLFKDKSGKSTAKKEAAKEAQPPAKLVEPTVTDKEPDIAIPDGLPKVTLEDFDLLKVLGKGGFGKVMLVRKKGTTDIYAMKVLKKEAVIRRNQVAHTKTETHILKQIRHPFLTRMYFAFQSEGKLYMVLNYLPGGELFYRLKREGRFSVERVRLYTAEIALGLGHLHSLDMIYRDLKPENILLDEIGHICLTDFGLSKESVSTPNAARTFCGTPEYLAPEILQGVGHGKAVDWWSLGTLVFEMLTGLPPFYSRNINHMYEKILKAELRCPSYLPPEVKNLIEHLLIRDPLRRLGSGPGDVKELENHAFFSSLDFQKVYKKEITPIYKPNIGGETDTANFDPQFTAEAAVDSMVDTNVLAGQPNHFEGFTYQAATELEK</sequence>
<dbReference type="InterPro" id="IPR011009">
    <property type="entry name" value="Kinase-like_dom_sf"/>
</dbReference>
<dbReference type="InterPro" id="IPR000961">
    <property type="entry name" value="AGC-kinase_C"/>
</dbReference>
<dbReference type="PROSITE" id="PS50011">
    <property type="entry name" value="PROTEIN_KINASE_DOM"/>
    <property type="match status" value="1"/>
</dbReference>
<evidence type="ECO:0000256" key="8">
    <source>
        <dbReference type="RuleBase" id="RU000304"/>
    </source>
</evidence>
<evidence type="ECO:0000313" key="12">
    <source>
        <dbReference type="EMBL" id="KAL1514427.1"/>
    </source>
</evidence>
<dbReference type="Gene3D" id="3.30.200.20">
    <property type="entry name" value="Phosphorylase Kinase, domain 1"/>
    <property type="match status" value="1"/>
</dbReference>
<reference evidence="12 13" key="1">
    <citation type="journal article" date="2024" name="Science">
        <title>Giant polyketide synthase enzymes in the biosynthesis of giant marine polyether toxins.</title>
        <authorList>
            <person name="Fallon T.R."/>
            <person name="Shende V.V."/>
            <person name="Wierzbicki I.H."/>
            <person name="Pendleton A.L."/>
            <person name="Watervoot N.F."/>
            <person name="Auber R.P."/>
            <person name="Gonzalez D.J."/>
            <person name="Wisecaver J.H."/>
            <person name="Moore B.S."/>
        </authorList>
    </citation>
    <scope>NUCLEOTIDE SEQUENCE [LARGE SCALE GENOMIC DNA]</scope>
    <source>
        <strain evidence="12 13">12B1</strain>
    </source>
</reference>
<evidence type="ECO:0000256" key="2">
    <source>
        <dbReference type="ARBA" id="ARBA00022553"/>
    </source>
</evidence>
<dbReference type="Proteomes" id="UP001515480">
    <property type="component" value="Unassembled WGS sequence"/>
</dbReference>
<feature type="binding site" evidence="7">
    <location>
        <position position="83"/>
    </location>
    <ligand>
        <name>ATP</name>
        <dbReference type="ChEBI" id="CHEBI:30616"/>
    </ligand>
</feature>
<keyword evidence="13" id="KW-1185">Reference proteome</keyword>
<name>A0AB34J7Y6_PRYPA</name>
<dbReference type="PROSITE" id="PS00107">
    <property type="entry name" value="PROTEIN_KINASE_ATP"/>
    <property type="match status" value="1"/>
</dbReference>
<dbReference type="SUPFAM" id="SSF56112">
    <property type="entry name" value="Protein kinase-like (PK-like)"/>
    <property type="match status" value="1"/>
</dbReference>
<evidence type="ECO:0000256" key="9">
    <source>
        <dbReference type="SAM" id="MobiDB-lite"/>
    </source>
</evidence>
<evidence type="ECO:0000259" key="11">
    <source>
        <dbReference type="PROSITE" id="PS51285"/>
    </source>
</evidence>
<dbReference type="AlphaFoldDB" id="A0AB34J7Y6"/>
<protein>
    <recommendedName>
        <fullName evidence="14">Non-specific serine/threonine protein kinase</fullName>
    </recommendedName>
</protein>
<feature type="region of interest" description="Disordered" evidence="9">
    <location>
        <begin position="1"/>
        <end position="33"/>
    </location>
</feature>
<dbReference type="InterPro" id="IPR045270">
    <property type="entry name" value="STKc_AGC"/>
</dbReference>
<dbReference type="InterPro" id="IPR017441">
    <property type="entry name" value="Protein_kinase_ATP_BS"/>
</dbReference>
<evidence type="ECO:0000259" key="10">
    <source>
        <dbReference type="PROSITE" id="PS50011"/>
    </source>
</evidence>
<dbReference type="FunFam" id="1.10.510.10:FF:000008">
    <property type="entry name" value="Non-specific serine/threonine protein kinase"/>
    <property type="match status" value="1"/>
</dbReference>
<dbReference type="GO" id="GO:0004674">
    <property type="term" value="F:protein serine/threonine kinase activity"/>
    <property type="evidence" value="ECO:0007669"/>
    <property type="project" value="UniProtKB-KW"/>
</dbReference>
<evidence type="ECO:0000256" key="7">
    <source>
        <dbReference type="PROSITE-ProRule" id="PRU10141"/>
    </source>
</evidence>
<evidence type="ECO:0000256" key="1">
    <source>
        <dbReference type="ARBA" id="ARBA00022527"/>
    </source>
</evidence>
<dbReference type="Pfam" id="PF00069">
    <property type="entry name" value="Pkinase"/>
    <property type="match status" value="1"/>
</dbReference>
<dbReference type="SMART" id="SM00133">
    <property type="entry name" value="S_TK_X"/>
    <property type="match status" value="1"/>
</dbReference>
<dbReference type="InterPro" id="IPR000719">
    <property type="entry name" value="Prot_kinase_dom"/>
</dbReference>
<keyword evidence="4 7" id="KW-0547">Nucleotide-binding</keyword>
<evidence type="ECO:0000313" key="13">
    <source>
        <dbReference type="Proteomes" id="UP001515480"/>
    </source>
</evidence>
<evidence type="ECO:0008006" key="14">
    <source>
        <dbReference type="Google" id="ProtNLM"/>
    </source>
</evidence>
<dbReference type="InterPro" id="IPR008271">
    <property type="entry name" value="Ser/Thr_kinase_AS"/>
</dbReference>
<keyword evidence="1 8" id="KW-0723">Serine/threonine-protein kinase</keyword>
<feature type="domain" description="Protein kinase" evidence="10">
    <location>
        <begin position="54"/>
        <end position="311"/>
    </location>
</feature>
<keyword evidence="3" id="KW-0808">Transferase</keyword>
<evidence type="ECO:0000256" key="6">
    <source>
        <dbReference type="ARBA" id="ARBA00022840"/>
    </source>
</evidence>
<dbReference type="PROSITE" id="PS51285">
    <property type="entry name" value="AGC_KINASE_CTER"/>
    <property type="match status" value="1"/>
</dbReference>
<comment type="caution">
    <text evidence="12">The sequence shown here is derived from an EMBL/GenBank/DDBJ whole genome shotgun (WGS) entry which is preliminary data.</text>
</comment>